<dbReference type="Proteomes" id="UP001396334">
    <property type="component" value="Unassembled WGS sequence"/>
</dbReference>
<gene>
    <name evidence="1" type="ORF">V6N11_053915</name>
</gene>
<dbReference type="EMBL" id="JBBPBN010000017">
    <property type="protein sequence ID" value="KAK9019391.1"/>
    <property type="molecule type" value="Genomic_DNA"/>
</dbReference>
<reference evidence="1 2" key="1">
    <citation type="journal article" date="2024" name="G3 (Bethesda)">
        <title>Genome assembly of Hibiscus sabdariffa L. provides insights into metabolisms of medicinal natural products.</title>
        <authorList>
            <person name="Kim T."/>
        </authorList>
    </citation>
    <scope>NUCLEOTIDE SEQUENCE [LARGE SCALE GENOMIC DNA]</scope>
    <source>
        <strain evidence="1">TK-2024</strain>
        <tissue evidence="1">Old leaves</tissue>
    </source>
</reference>
<accession>A0ABR2S2D0</accession>
<evidence type="ECO:0000313" key="1">
    <source>
        <dbReference type="EMBL" id="KAK9019391.1"/>
    </source>
</evidence>
<keyword evidence="2" id="KW-1185">Reference proteome</keyword>
<name>A0ABR2S2D0_9ROSI</name>
<sequence length="84" mass="8896">MTMKSLSSGSFLIATISSISSPPPPSPKLNSRGFIACRKMELAMPICRKPWTGHAATAAVIAARLNQAGACAEPNTVRSVWRTP</sequence>
<evidence type="ECO:0000313" key="2">
    <source>
        <dbReference type="Proteomes" id="UP001396334"/>
    </source>
</evidence>
<protein>
    <submittedName>
        <fullName evidence="1">Uncharacterized protein</fullName>
    </submittedName>
</protein>
<comment type="caution">
    <text evidence="1">The sequence shown here is derived from an EMBL/GenBank/DDBJ whole genome shotgun (WGS) entry which is preliminary data.</text>
</comment>
<proteinExistence type="predicted"/>
<organism evidence="1 2">
    <name type="scientific">Hibiscus sabdariffa</name>
    <name type="common">roselle</name>
    <dbReference type="NCBI Taxonomy" id="183260"/>
    <lineage>
        <taxon>Eukaryota</taxon>
        <taxon>Viridiplantae</taxon>
        <taxon>Streptophyta</taxon>
        <taxon>Embryophyta</taxon>
        <taxon>Tracheophyta</taxon>
        <taxon>Spermatophyta</taxon>
        <taxon>Magnoliopsida</taxon>
        <taxon>eudicotyledons</taxon>
        <taxon>Gunneridae</taxon>
        <taxon>Pentapetalae</taxon>
        <taxon>rosids</taxon>
        <taxon>malvids</taxon>
        <taxon>Malvales</taxon>
        <taxon>Malvaceae</taxon>
        <taxon>Malvoideae</taxon>
        <taxon>Hibiscus</taxon>
    </lineage>
</organism>